<keyword evidence="3" id="KW-1185">Reference proteome</keyword>
<evidence type="ECO:0000313" key="3">
    <source>
        <dbReference type="Proteomes" id="UP000055024"/>
    </source>
</evidence>
<feature type="compositionally biased region" description="Polar residues" evidence="1">
    <location>
        <begin position="66"/>
        <end position="78"/>
    </location>
</feature>
<organism evidence="2 3">
    <name type="scientific">Trichinella zimbabwensis</name>
    <dbReference type="NCBI Taxonomy" id="268475"/>
    <lineage>
        <taxon>Eukaryota</taxon>
        <taxon>Metazoa</taxon>
        <taxon>Ecdysozoa</taxon>
        <taxon>Nematoda</taxon>
        <taxon>Enoplea</taxon>
        <taxon>Dorylaimia</taxon>
        <taxon>Trichinellida</taxon>
        <taxon>Trichinellidae</taxon>
        <taxon>Trichinella</taxon>
    </lineage>
</organism>
<name>A0A0V1GJU4_9BILA</name>
<comment type="caution">
    <text evidence="2">The sequence shown here is derived from an EMBL/GenBank/DDBJ whole genome shotgun (WGS) entry which is preliminary data.</text>
</comment>
<feature type="region of interest" description="Disordered" evidence="1">
    <location>
        <begin position="1"/>
        <end position="20"/>
    </location>
</feature>
<proteinExistence type="predicted"/>
<dbReference type="Proteomes" id="UP000055024">
    <property type="component" value="Unassembled WGS sequence"/>
</dbReference>
<dbReference type="EMBL" id="JYDP01001335">
    <property type="protein sequence ID" value="KRY98502.1"/>
    <property type="molecule type" value="Genomic_DNA"/>
</dbReference>
<evidence type="ECO:0000256" key="1">
    <source>
        <dbReference type="SAM" id="MobiDB-lite"/>
    </source>
</evidence>
<dbReference type="AlphaFoldDB" id="A0A0V1GJU4"/>
<feature type="region of interest" description="Disordered" evidence="1">
    <location>
        <begin position="66"/>
        <end position="85"/>
    </location>
</feature>
<feature type="compositionally biased region" description="Basic and acidic residues" evidence="1">
    <location>
        <begin position="1"/>
        <end position="13"/>
    </location>
</feature>
<gene>
    <name evidence="2" type="ORF">T11_3634</name>
</gene>
<sequence>MENSKKQEKDKGRKQLRARPKPCTIVGKKRHQVVRKMAEFFVGIRHRARPEVTEVNVGKMTIHQTNRGAVGSDTTKTGYNCKGEKGTGPYKKRLRCLAEKLNRAEQEGEQLMRGNRQPVGQ</sequence>
<accession>A0A0V1GJU4</accession>
<reference evidence="2 3" key="1">
    <citation type="submission" date="2015-01" db="EMBL/GenBank/DDBJ databases">
        <title>Evolution of Trichinella species and genotypes.</title>
        <authorList>
            <person name="Korhonen P.K."/>
            <person name="Edoardo P."/>
            <person name="Giuseppe L.R."/>
            <person name="Gasser R.B."/>
        </authorList>
    </citation>
    <scope>NUCLEOTIDE SEQUENCE [LARGE SCALE GENOMIC DNA]</scope>
    <source>
        <strain evidence="2">ISS1029</strain>
    </source>
</reference>
<evidence type="ECO:0000313" key="2">
    <source>
        <dbReference type="EMBL" id="KRY98502.1"/>
    </source>
</evidence>
<protein>
    <submittedName>
        <fullName evidence="2">Uncharacterized protein</fullName>
    </submittedName>
</protein>